<dbReference type="InterPro" id="IPR003599">
    <property type="entry name" value="Ig_sub"/>
</dbReference>
<dbReference type="InterPro" id="IPR013098">
    <property type="entry name" value="Ig_I-set"/>
</dbReference>
<keyword evidence="2" id="KW-0677">Repeat</keyword>
<dbReference type="PANTHER" id="PTHR45080">
    <property type="entry name" value="CONTACTIN 5"/>
    <property type="match status" value="1"/>
</dbReference>
<dbReference type="InterPro" id="IPR007110">
    <property type="entry name" value="Ig-like_dom"/>
</dbReference>
<dbReference type="SMART" id="SM00409">
    <property type="entry name" value="IG"/>
    <property type="match status" value="2"/>
</dbReference>
<dbReference type="GO" id="GO:0007156">
    <property type="term" value="P:homophilic cell adhesion via plasma membrane adhesion molecules"/>
    <property type="evidence" value="ECO:0007669"/>
    <property type="project" value="TreeGrafter"/>
</dbReference>
<dbReference type="Pfam" id="PF07679">
    <property type="entry name" value="I-set"/>
    <property type="match status" value="2"/>
</dbReference>
<name>A0A914WVG6_9BILA</name>
<dbReference type="CDD" id="cd00096">
    <property type="entry name" value="Ig"/>
    <property type="match status" value="1"/>
</dbReference>
<dbReference type="InterPro" id="IPR003598">
    <property type="entry name" value="Ig_sub2"/>
</dbReference>
<dbReference type="FunFam" id="2.60.40.10:FF:000031">
    <property type="entry name" value="Myosin-binding protein C, slow type"/>
    <property type="match status" value="2"/>
</dbReference>
<evidence type="ECO:0000256" key="3">
    <source>
        <dbReference type="ARBA" id="ARBA00023157"/>
    </source>
</evidence>
<feature type="domain" description="Ig-like" evidence="5">
    <location>
        <begin position="94"/>
        <end position="185"/>
    </location>
</feature>
<keyword evidence="6" id="KW-1185">Reference proteome</keyword>
<organism evidence="6 7">
    <name type="scientific">Plectus sambesii</name>
    <dbReference type="NCBI Taxonomy" id="2011161"/>
    <lineage>
        <taxon>Eukaryota</taxon>
        <taxon>Metazoa</taxon>
        <taxon>Ecdysozoa</taxon>
        <taxon>Nematoda</taxon>
        <taxon>Chromadorea</taxon>
        <taxon>Plectida</taxon>
        <taxon>Plectina</taxon>
        <taxon>Plectoidea</taxon>
        <taxon>Plectidae</taxon>
        <taxon>Plectus</taxon>
    </lineage>
</organism>
<dbReference type="AlphaFoldDB" id="A0A914WVG6"/>
<dbReference type="PANTHER" id="PTHR45080:SF8">
    <property type="entry name" value="IG-LIKE DOMAIN-CONTAINING PROTEIN"/>
    <property type="match status" value="1"/>
</dbReference>
<dbReference type="InterPro" id="IPR036179">
    <property type="entry name" value="Ig-like_dom_sf"/>
</dbReference>
<dbReference type="Proteomes" id="UP000887566">
    <property type="component" value="Unplaced"/>
</dbReference>
<feature type="domain" description="Ig-like" evidence="5">
    <location>
        <begin position="1"/>
        <end position="81"/>
    </location>
</feature>
<evidence type="ECO:0000313" key="7">
    <source>
        <dbReference type="WBParaSite" id="PSAMB.scaffold5546size11433.g26820.t1"/>
    </source>
</evidence>
<evidence type="ECO:0000256" key="2">
    <source>
        <dbReference type="ARBA" id="ARBA00022737"/>
    </source>
</evidence>
<sequence>MVMVEPGQSAEITVAVTGHPEPVIEWYKNKQMLIPGDKYLTRNVGQAFTLSIANASREDGGKYELTAQNSAGTVATFVDVNVVEPAAGSKSNLPHITKAPVSVQSRAGQRAVLTCVFEGVPMPTAVWFHGGERLTEDMEEVDIRSTETTSELTIHQLTEKTAGEYLITVRNAYGEDLAKAMVMIEVLIRLMVETAVLCRFRFIVASVVQRIIGSNIIIGNNSIIASETSGSALIESC</sequence>
<keyword evidence="1" id="KW-0732">Signal</keyword>
<keyword evidence="3" id="KW-1015">Disulfide bond</keyword>
<dbReference type="PROSITE" id="PS50835">
    <property type="entry name" value="IG_LIKE"/>
    <property type="match status" value="2"/>
</dbReference>
<dbReference type="WBParaSite" id="PSAMB.scaffold5546size11433.g26820.t1">
    <property type="protein sequence ID" value="PSAMB.scaffold5546size11433.g26820.t1"/>
    <property type="gene ID" value="PSAMB.scaffold5546size11433.g26820"/>
</dbReference>
<evidence type="ECO:0000256" key="4">
    <source>
        <dbReference type="ARBA" id="ARBA00023319"/>
    </source>
</evidence>
<dbReference type="Gene3D" id="2.60.40.10">
    <property type="entry name" value="Immunoglobulins"/>
    <property type="match status" value="2"/>
</dbReference>
<evidence type="ECO:0000256" key="1">
    <source>
        <dbReference type="ARBA" id="ARBA00022729"/>
    </source>
</evidence>
<evidence type="ECO:0000313" key="6">
    <source>
        <dbReference type="Proteomes" id="UP000887566"/>
    </source>
</evidence>
<dbReference type="InterPro" id="IPR013783">
    <property type="entry name" value="Ig-like_fold"/>
</dbReference>
<evidence type="ECO:0000259" key="5">
    <source>
        <dbReference type="PROSITE" id="PS50835"/>
    </source>
</evidence>
<protein>
    <submittedName>
        <fullName evidence="7">Ig-like domain-containing protein</fullName>
    </submittedName>
</protein>
<dbReference type="InterPro" id="IPR050958">
    <property type="entry name" value="Cell_Adh-Cytoskel_Orgn"/>
</dbReference>
<dbReference type="GO" id="GO:0005886">
    <property type="term" value="C:plasma membrane"/>
    <property type="evidence" value="ECO:0007669"/>
    <property type="project" value="TreeGrafter"/>
</dbReference>
<keyword evidence="4" id="KW-0393">Immunoglobulin domain</keyword>
<proteinExistence type="predicted"/>
<dbReference type="SMART" id="SM00408">
    <property type="entry name" value="IGc2"/>
    <property type="match status" value="2"/>
</dbReference>
<reference evidence="7" key="1">
    <citation type="submission" date="2022-11" db="UniProtKB">
        <authorList>
            <consortium name="WormBaseParasite"/>
        </authorList>
    </citation>
    <scope>IDENTIFICATION</scope>
</reference>
<dbReference type="SUPFAM" id="SSF48726">
    <property type="entry name" value="Immunoglobulin"/>
    <property type="match status" value="2"/>
</dbReference>
<accession>A0A914WVG6</accession>